<sequence length="37" mass="4288">MLTFFFFYTKNRCGWMVLGTLFIIVGLCCFCVEAQNA</sequence>
<reference evidence="2" key="1">
    <citation type="submission" date="2018-02" db="EMBL/GenBank/DDBJ databases">
        <title>Rhizophora mucronata_Transcriptome.</title>
        <authorList>
            <person name="Meera S.P."/>
            <person name="Sreeshan A."/>
            <person name="Augustine A."/>
        </authorList>
    </citation>
    <scope>NUCLEOTIDE SEQUENCE</scope>
    <source>
        <tissue evidence="2">Leaf</tissue>
    </source>
</reference>
<keyword evidence="1" id="KW-0472">Membrane</keyword>
<dbReference type="EMBL" id="GGEC01059081">
    <property type="protein sequence ID" value="MBX39565.1"/>
    <property type="molecule type" value="Transcribed_RNA"/>
</dbReference>
<organism evidence="2">
    <name type="scientific">Rhizophora mucronata</name>
    <name type="common">Asiatic mangrove</name>
    <dbReference type="NCBI Taxonomy" id="61149"/>
    <lineage>
        <taxon>Eukaryota</taxon>
        <taxon>Viridiplantae</taxon>
        <taxon>Streptophyta</taxon>
        <taxon>Embryophyta</taxon>
        <taxon>Tracheophyta</taxon>
        <taxon>Spermatophyta</taxon>
        <taxon>Magnoliopsida</taxon>
        <taxon>eudicotyledons</taxon>
        <taxon>Gunneridae</taxon>
        <taxon>Pentapetalae</taxon>
        <taxon>rosids</taxon>
        <taxon>fabids</taxon>
        <taxon>Malpighiales</taxon>
        <taxon>Rhizophoraceae</taxon>
        <taxon>Rhizophora</taxon>
    </lineage>
</organism>
<protein>
    <submittedName>
        <fullName evidence="2">Uncharacterized protein</fullName>
    </submittedName>
</protein>
<evidence type="ECO:0000313" key="2">
    <source>
        <dbReference type="EMBL" id="MBX39565.1"/>
    </source>
</evidence>
<keyword evidence="1" id="KW-0812">Transmembrane</keyword>
<evidence type="ECO:0000256" key="1">
    <source>
        <dbReference type="SAM" id="Phobius"/>
    </source>
</evidence>
<proteinExistence type="predicted"/>
<dbReference type="AlphaFoldDB" id="A0A2P2NAS4"/>
<keyword evidence="1" id="KW-1133">Transmembrane helix</keyword>
<feature type="transmembrane region" description="Helical" evidence="1">
    <location>
        <begin position="15"/>
        <end position="34"/>
    </location>
</feature>
<accession>A0A2P2NAS4</accession>
<name>A0A2P2NAS4_RHIMU</name>